<sequence length="125" mass="12956">MNHDPAKAAKARALVASLLFIETGVILALALWLIGLTLISDSIEIYPLLGVFIFALLGGGGLAASAIGYRRGKYFGRSPAVLANLIALGVVSYQVEADLWWVAGPLAALAGATLIAALRAIPTDL</sequence>
<comment type="caution">
    <text evidence="2">The sequence shown here is derived from an EMBL/GenBank/DDBJ whole genome shotgun (WGS) entry which is preliminary data.</text>
</comment>
<proteinExistence type="predicted"/>
<reference evidence="2 3" key="1">
    <citation type="submission" date="2015-10" db="EMBL/GenBank/DDBJ databases">
        <title>Metagenome-Assembled Genomes uncover a global brackish microbiome.</title>
        <authorList>
            <person name="Hugerth L.W."/>
            <person name="Larsson J."/>
            <person name="Alneberg J."/>
            <person name="Lindh M.V."/>
            <person name="Legrand C."/>
            <person name="Pinhassi J."/>
            <person name="Andersson A.F."/>
        </authorList>
    </citation>
    <scope>NUCLEOTIDE SEQUENCE [LARGE SCALE GENOMIC DNA]</scope>
    <source>
        <strain evidence="2">BACL15 MAG-120619-bin91</strain>
    </source>
</reference>
<dbReference type="EMBL" id="LIAM01000036">
    <property type="protein sequence ID" value="KRO36001.1"/>
    <property type="molecule type" value="Genomic_DNA"/>
</dbReference>
<accession>A0A0R2PDL3</accession>
<dbReference type="Proteomes" id="UP000053274">
    <property type="component" value="Unassembled WGS sequence"/>
</dbReference>
<evidence type="ECO:0008006" key="4">
    <source>
        <dbReference type="Google" id="ProtNLM"/>
    </source>
</evidence>
<keyword evidence="1" id="KW-0472">Membrane</keyword>
<keyword evidence="1" id="KW-0812">Transmembrane</keyword>
<feature type="transmembrane region" description="Helical" evidence="1">
    <location>
        <begin position="45"/>
        <end position="67"/>
    </location>
</feature>
<keyword evidence="1" id="KW-1133">Transmembrane helix</keyword>
<feature type="transmembrane region" description="Helical" evidence="1">
    <location>
        <begin position="99"/>
        <end position="121"/>
    </location>
</feature>
<feature type="transmembrane region" description="Helical" evidence="1">
    <location>
        <begin position="12"/>
        <end position="39"/>
    </location>
</feature>
<name>A0A0R2PDL3_9ACTN</name>
<evidence type="ECO:0000313" key="2">
    <source>
        <dbReference type="EMBL" id="KRO36001.1"/>
    </source>
</evidence>
<feature type="transmembrane region" description="Helical" evidence="1">
    <location>
        <begin position="74"/>
        <end position="93"/>
    </location>
</feature>
<evidence type="ECO:0000256" key="1">
    <source>
        <dbReference type="SAM" id="Phobius"/>
    </source>
</evidence>
<gene>
    <name evidence="2" type="ORF">ABR54_05480</name>
</gene>
<protein>
    <recommendedName>
        <fullName evidence="4">Integral membrane protein</fullName>
    </recommendedName>
</protein>
<evidence type="ECO:0000313" key="3">
    <source>
        <dbReference type="Proteomes" id="UP000053274"/>
    </source>
</evidence>
<dbReference type="AlphaFoldDB" id="A0A0R2PDL3"/>
<organism evidence="2 3">
    <name type="scientific">Actinobacteria bacterium BACL15 MAG-120619-bin91</name>
    <dbReference type="NCBI Taxonomy" id="1655562"/>
    <lineage>
        <taxon>Bacteria</taxon>
        <taxon>Bacillati</taxon>
        <taxon>Actinomycetota</taxon>
        <taxon>Actinomycetes</taxon>
        <taxon>Actinomycetes incertae sedis</taxon>
        <taxon>ac1 cluster</taxon>
    </lineage>
</organism>